<dbReference type="Proteomes" id="UP001479436">
    <property type="component" value="Unassembled WGS sequence"/>
</dbReference>
<feature type="compositionally biased region" description="Basic and acidic residues" evidence="3">
    <location>
        <begin position="459"/>
        <end position="468"/>
    </location>
</feature>
<gene>
    <name evidence="5" type="ORF">K7432_004872</name>
</gene>
<name>A0ABR2W4V1_9FUNG</name>
<feature type="compositionally biased region" description="Basic and acidic residues" evidence="3">
    <location>
        <begin position="329"/>
        <end position="343"/>
    </location>
</feature>
<keyword evidence="2" id="KW-0539">Nucleus</keyword>
<dbReference type="Pfam" id="PF07808">
    <property type="entry name" value="RED_N"/>
    <property type="match status" value="1"/>
</dbReference>
<feature type="compositionally biased region" description="Basic and acidic residues" evidence="3">
    <location>
        <begin position="92"/>
        <end position="108"/>
    </location>
</feature>
<protein>
    <recommendedName>
        <fullName evidence="4">RED-like N-terminal domain-containing protein</fullName>
    </recommendedName>
</protein>
<accession>A0ABR2W4V1</accession>
<dbReference type="EMBL" id="JASJQH010007053">
    <property type="protein sequence ID" value="KAK9719335.1"/>
    <property type="molecule type" value="Genomic_DNA"/>
</dbReference>
<evidence type="ECO:0000256" key="3">
    <source>
        <dbReference type="SAM" id="MobiDB-lite"/>
    </source>
</evidence>
<feature type="region of interest" description="Disordered" evidence="3">
    <location>
        <begin position="381"/>
        <end position="417"/>
    </location>
</feature>
<evidence type="ECO:0000259" key="4">
    <source>
        <dbReference type="Pfam" id="PF07808"/>
    </source>
</evidence>
<feature type="compositionally biased region" description="Basic and acidic residues" evidence="3">
    <location>
        <begin position="396"/>
        <end position="411"/>
    </location>
</feature>
<dbReference type="InterPro" id="IPR039896">
    <property type="entry name" value="Red-like"/>
</dbReference>
<proteinExistence type="predicted"/>
<evidence type="ECO:0000313" key="6">
    <source>
        <dbReference type="Proteomes" id="UP001479436"/>
    </source>
</evidence>
<feature type="region of interest" description="Disordered" evidence="3">
    <location>
        <begin position="450"/>
        <end position="485"/>
    </location>
</feature>
<keyword evidence="6" id="KW-1185">Reference proteome</keyword>
<comment type="subcellular location">
    <subcellularLocation>
        <location evidence="1">Nucleus</location>
    </subcellularLocation>
</comment>
<evidence type="ECO:0000256" key="1">
    <source>
        <dbReference type="ARBA" id="ARBA00004123"/>
    </source>
</evidence>
<sequence length="507" mass="56651">MSNPTAPSGFVAPEDPNKKGLSQDDFRKLLSTPRPGGSSNIAATPRGNGNFGMFTPRRTVPGTPRLGADPTAPIFTKSKKKWRAPNDEEAANSEKYRDRARERRRGENPDYVETEQILATLEASEDPNLAYEKSKYLGGDAEHTHLVKGLDYALLEKVRRDKTTDVPSEKTDSELERVLASIKDDEGPPKFITKFGEDVYKYATAKPQHPKINEFMIPGRMAFVFELEEEGEYRDPFYIPTTAVRSIADLPSAATDKEKVVTNNIILEKICQVFTYAREGSRGLAKSGVKKTKKKVKEEVKVEPIVGMDDDDDMFEGIGRDYVLEVDEESRAKEKEEKAERTAAHKPSYFEDAEDMFADSSNEDKENNERVTSVKAIIDKISSASTSQPPPLADEQSDKAITKAESPKDAYEGDYSTFGLGGDTNASTLDYAFDSEHSASDDEATMAELRAKRSQMSRWDMDSDDEKKRPAKKKANGSQKFNRELQMVNRIMEDKYGDGPASKKHKS</sequence>
<dbReference type="PANTHER" id="PTHR12765">
    <property type="entry name" value="RED PROTEIN IK FACTOR CYTOKINE IK"/>
    <property type="match status" value="1"/>
</dbReference>
<dbReference type="InterPro" id="IPR012916">
    <property type="entry name" value="RED_N"/>
</dbReference>
<feature type="compositionally biased region" description="Basic and acidic residues" evidence="3">
    <location>
        <begin position="15"/>
        <end position="28"/>
    </location>
</feature>
<organism evidence="5 6">
    <name type="scientific">Basidiobolus ranarum</name>
    <dbReference type="NCBI Taxonomy" id="34480"/>
    <lineage>
        <taxon>Eukaryota</taxon>
        <taxon>Fungi</taxon>
        <taxon>Fungi incertae sedis</taxon>
        <taxon>Zoopagomycota</taxon>
        <taxon>Entomophthoromycotina</taxon>
        <taxon>Basidiobolomycetes</taxon>
        <taxon>Basidiobolales</taxon>
        <taxon>Basidiobolaceae</taxon>
        <taxon>Basidiobolus</taxon>
    </lineage>
</organism>
<evidence type="ECO:0000256" key="2">
    <source>
        <dbReference type="ARBA" id="ARBA00023242"/>
    </source>
</evidence>
<evidence type="ECO:0000313" key="5">
    <source>
        <dbReference type="EMBL" id="KAK9719335.1"/>
    </source>
</evidence>
<reference evidence="5 6" key="1">
    <citation type="submission" date="2023-04" db="EMBL/GenBank/DDBJ databases">
        <title>Genome of Basidiobolus ranarum AG-B5.</title>
        <authorList>
            <person name="Stajich J.E."/>
            <person name="Carter-House D."/>
            <person name="Gryganskyi A."/>
        </authorList>
    </citation>
    <scope>NUCLEOTIDE SEQUENCE [LARGE SCALE GENOMIC DNA]</scope>
    <source>
        <strain evidence="5 6">AG-B5</strain>
    </source>
</reference>
<feature type="region of interest" description="Disordered" evidence="3">
    <location>
        <begin position="1"/>
        <end position="113"/>
    </location>
</feature>
<comment type="caution">
    <text evidence="5">The sequence shown here is derived from an EMBL/GenBank/DDBJ whole genome shotgun (WGS) entry which is preliminary data.</text>
</comment>
<feature type="domain" description="RED-like N-terminal" evidence="4">
    <location>
        <begin position="79"/>
        <end position="283"/>
    </location>
</feature>
<feature type="region of interest" description="Disordered" evidence="3">
    <location>
        <begin position="329"/>
        <end position="352"/>
    </location>
</feature>